<gene>
    <name evidence="3" type="ORF">EI290_14995</name>
</gene>
<protein>
    <recommendedName>
        <fullName evidence="2">PH domain-containing protein</fullName>
    </recommendedName>
</protein>
<keyword evidence="4" id="KW-1185">Reference proteome</keyword>
<feature type="transmembrane region" description="Helical" evidence="1">
    <location>
        <begin position="80"/>
        <end position="103"/>
    </location>
</feature>
<keyword evidence="1" id="KW-1133">Transmembrane helix</keyword>
<accession>A0A3R9NBV7</accession>
<dbReference type="InterPro" id="IPR058916">
    <property type="entry name" value="PH_40"/>
</dbReference>
<organism evidence="3 4">
    <name type="scientific">Hymenobacter metallilatus</name>
    <dbReference type="NCBI Taxonomy" id="2493666"/>
    <lineage>
        <taxon>Bacteria</taxon>
        <taxon>Pseudomonadati</taxon>
        <taxon>Bacteroidota</taxon>
        <taxon>Cytophagia</taxon>
        <taxon>Cytophagales</taxon>
        <taxon>Hymenobacteraceae</taxon>
        <taxon>Hymenobacter</taxon>
    </lineage>
</organism>
<dbReference type="Pfam" id="PF26566">
    <property type="entry name" value="PH_40"/>
    <property type="match status" value="1"/>
</dbReference>
<feature type="transmembrane region" description="Helical" evidence="1">
    <location>
        <begin position="6"/>
        <end position="27"/>
    </location>
</feature>
<evidence type="ECO:0000313" key="3">
    <source>
        <dbReference type="EMBL" id="RSK30158.1"/>
    </source>
</evidence>
<evidence type="ECO:0000256" key="1">
    <source>
        <dbReference type="SAM" id="Phobius"/>
    </source>
</evidence>
<evidence type="ECO:0000313" key="4">
    <source>
        <dbReference type="Proteomes" id="UP000280066"/>
    </source>
</evidence>
<keyword evidence="1" id="KW-0472">Membrane</keyword>
<keyword evidence="1" id="KW-0812">Transmembrane</keyword>
<reference evidence="3 4" key="1">
    <citation type="submission" date="2018-12" db="EMBL/GenBank/DDBJ databases">
        <authorList>
            <person name="Feng G."/>
            <person name="Zhu H."/>
        </authorList>
    </citation>
    <scope>NUCLEOTIDE SEQUENCE [LARGE SCALE GENOMIC DNA]</scope>
    <source>
        <strain evidence="3 4">9PBR-2</strain>
    </source>
</reference>
<feature type="transmembrane region" description="Helical" evidence="1">
    <location>
        <begin position="48"/>
        <end position="68"/>
    </location>
</feature>
<comment type="caution">
    <text evidence="3">The sequence shown here is derived from an EMBL/GenBank/DDBJ whole genome shotgun (WGS) entry which is preliminary data.</text>
</comment>
<proteinExistence type="predicted"/>
<dbReference type="AlphaFoldDB" id="A0A3R9NBV7"/>
<evidence type="ECO:0000259" key="2">
    <source>
        <dbReference type="Pfam" id="PF26566"/>
    </source>
</evidence>
<feature type="domain" description="PH" evidence="2">
    <location>
        <begin position="37"/>
        <end position="180"/>
    </location>
</feature>
<sequence length="197" mass="22671">MKLLSFLRPVLEAAAVVGVVLVVLRLLSGLFSRKSHVYQPTAFRQFTLLFWPVLCLAVGLPFLVSFFLAEYTSAYELGLLLALAALVLGFSVPAFVLHTYYYFINQHTTLVFDPKQNVLEVYEASVRIPFGKSDIRQVEYVTCRSERLFWSPYVYLRLHLRSGEILTLTSLLVKLAPVAEFLRNTPLEHRQRWLCWP</sequence>
<dbReference type="Proteomes" id="UP000280066">
    <property type="component" value="Unassembled WGS sequence"/>
</dbReference>
<dbReference type="OrthoDB" id="884048at2"/>
<dbReference type="EMBL" id="RWIS01000010">
    <property type="protein sequence ID" value="RSK30158.1"/>
    <property type="molecule type" value="Genomic_DNA"/>
</dbReference>
<dbReference type="RefSeq" id="WP_125432057.1">
    <property type="nucleotide sequence ID" value="NZ_RWIS01000010.1"/>
</dbReference>
<name>A0A3R9NBV7_9BACT</name>